<dbReference type="Proteomes" id="UP000037122">
    <property type="component" value="Unassembled WGS sequence"/>
</dbReference>
<keyword evidence="1" id="KW-0472">Membrane</keyword>
<reference evidence="3" key="1">
    <citation type="journal article" date="2015" name="BMC Genomics">
        <title>Draft genome of a commonly misdiagnosed multidrug resistant pathogen Candida auris.</title>
        <authorList>
            <person name="Chatterjee S."/>
            <person name="Alampalli S.V."/>
            <person name="Nageshan R.K."/>
            <person name="Chettiar S.T."/>
            <person name="Joshi S."/>
            <person name="Tatu U.S."/>
        </authorList>
    </citation>
    <scope>NUCLEOTIDE SEQUENCE [LARGE SCALE GENOMIC DNA]</scope>
    <source>
        <strain evidence="3">6684</strain>
    </source>
</reference>
<proteinExistence type="predicted"/>
<feature type="transmembrane region" description="Helical" evidence="1">
    <location>
        <begin position="38"/>
        <end position="58"/>
    </location>
</feature>
<comment type="caution">
    <text evidence="2">The sequence shown here is derived from an EMBL/GenBank/DDBJ whole genome shotgun (WGS) entry which is preliminary data.</text>
</comment>
<dbReference type="EMBL" id="LGST01000009">
    <property type="protein sequence ID" value="KNE01506.1"/>
    <property type="molecule type" value="Genomic_DNA"/>
</dbReference>
<gene>
    <name evidence="2" type="ORF">QG37_01332</name>
</gene>
<name>A0A0L0P650_CANAR</name>
<organism evidence="2 3">
    <name type="scientific">Candidozyma auris</name>
    <name type="common">Yeast</name>
    <name type="synonym">Candida auris</name>
    <dbReference type="NCBI Taxonomy" id="498019"/>
    <lineage>
        <taxon>Eukaryota</taxon>
        <taxon>Fungi</taxon>
        <taxon>Dikarya</taxon>
        <taxon>Ascomycota</taxon>
        <taxon>Saccharomycotina</taxon>
        <taxon>Pichiomycetes</taxon>
        <taxon>Metschnikowiaceae</taxon>
        <taxon>Candidozyma</taxon>
    </lineage>
</organism>
<protein>
    <submittedName>
        <fullName evidence="2">Uncharacterized protein</fullName>
    </submittedName>
</protein>
<accession>A0A0L0P650</accession>
<keyword evidence="1" id="KW-0812">Transmembrane</keyword>
<dbReference type="VEuPathDB" id="FungiDB:QG37_01332"/>
<evidence type="ECO:0000256" key="1">
    <source>
        <dbReference type="SAM" id="Phobius"/>
    </source>
</evidence>
<keyword evidence="1" id="KW-1133">Transmembrane helix</keyword>
<evidence type="ECO:0000313" key="3">
    <source>
        <dbReference type="Proteomes" id="UP000037122"/>
    </source>
</evidence>
<sequence>MEGRHKMAAKRLQCDTMVWEADPGQSAQKVDDQERALVIFWVMSQILSSLVFSLEAFFTESYAGRKK</sequence>
<evidence type="ECO:0000313" key="2">
    <source>
        <dbReference type="EMBL" id="KNE01506.1"/>
    </source>
</evidence>
<dbReference type="AlphaFoldDB" id="A0A0L0P650"/>